<dbReference type="Proteomes" id="UP000805704">
    <property type="component" value="Chromosome 7"/>
</dbReference>
<evidence type="ECO:0000313" key="1">
    <source>
        <dbReference type="EMBL" id="KAG8001329.1"/>
    </source>
</evidence>
<reference evidence="1" key="1">
    <citation type="submission" date="2020-04" db="EMBL/GenBank/DDBJ databases">
        <title>A chromosome-scale assembly and high-density genetic map of the yellow drum (Nibea albiflora) genome.</title>
        <authorList>
            <person name="Xu D."/>
            <person name="Zhang W."/>
            <person name="Chen R."/>
            <person name="Tan P."/>
            <person name="Wang L."/>
            <person name="Song H."/>
            <person name="Tian L."/>
            <person name="Zhu Q."/>
            <person name="Wang B."/>
        </authorList>
    </citation>
    <scope>NUCLEOTIDE SEQUENCE</scope>
    <source>
        <strain evidence="1">ZJHYS-2018</strain>
    </source>
</reference>
<comment type="caution">
    <text evidence="1">The sequence shown here is derived from an EMBL/GenBank/DDBJ whole genome shotgun (WGS) entry which is preliminary data.</text>
</comment>
<organism evidence="1 2">
    <name type="scientific">Nibea albiflora</name>
    <name type="common">Yellow drum</name>
    <name type="synonym">Corvina albiflora</name>
    <dbReference type="NCBI Taxonomy" id="240163"/>
    <lineage>
        <taxon>Eukaryota</taxon>
        <taxon>Metazoa</taxon>
        <taxon>Chordata</taxon>
        <taxon>Craniata</taxon>
        <taxon>Vertebrata</taxon>
        <taxon>Euteleostomi</taxon>
        <taxon>Actinopterygii</taxon>
        <taxon>Neopterygii</taxon>
        <taxon>Teleostei</taxon>
        <taxon>Neoteleostei</taxon>
        <taxon>Acanthomorphata</taxon>
        <taxon>Eupercaria</taxon>
        <taxon>Sciaenidae</taxon>
        <taxon>Nibea</taxon>
    </lineage>
</organism>
<gene>
    <name evidence="1" type="primary">SYAP1.3</name>
    <name evidence="1" type="ORF">GBF38_006948</name>
</gene>
<accession>A0ACB7EH05</accession>
<sequence>MFKGLGTWLGLENPTYTKSPDDTENLNVEQQEEEKVVEAQNEVNKQQAANQDGGTEANQENPEQGHGLGDYIFSFASTATKKISESVVGTAQTIKKTVEEGKIDGIIDKACCAPGLSDEFGRI</sequence>
<evidence type="ECO:0000313" key="2">
    <source>
        <dbReference type="Proteomes" id="UP000805704"/>
    </source>
</evidence>
<dbReference type="EMBL" id="CM024795">
    <property type="protein sequence ID" value="KAG8001329.1"/>
    <property type="molecule type" value="Genomic_DNA"/>
</dbReference>
<proteinExistence type="predicted"/>
<keyword evidence="2" id="KW-1185">Reference proteome</keyword>
<name>A0ACB7EH05_NIBAL</name>
<protein>
    <submittedName>
        <fullName evidence="1">Synapse-associated protein 1</fullName>
    </submittedName>
</protein>